<keyword evidence="2" id="KW-1185">Reference proteome</keyword>
<gene>
    <name evidence="1" type="ORF">H1P_620003</name>
</gene>
<organism evidence="1 2">
    <name type="scientific">Hyella patelloides LEGE 07179</name>
    <dbReference type="NCBI Taxonomy" id="945734"/>
    <lineage>
        <taxon>Bacteria</taxon>
        <taxon>Bacillati</taxon>
        <taxon>Cyanobacteriota</taxon>
        <taxon>Cyanophyceae</taxon>
        <taxon>Pleurocapsales</taxon>
        <taxon>Hyellaceae</taxon>
        <taxon>Hyella</taxon>
    </lineage>
</organism>
<name>A0A563W1B2_9CYAN</name>
<dbReference type="EMBL" id="CAACVJ010000579">
    <property type="protein sequence ID" value="VEP17494.1"/>
    <property type="molecule type" value="Genomic_DNA"/>
</dbReference>
<dbReference type="Proteomes" id="UP000320055">
    <property type="component" value="Unassembled WGS sequence"/>
</dbReference>
<sequence length="60" mass="6762">MDKKKQEFTVDIGEQSLILNFGNYSIHLPEHNSSGFSKSVLKDTASLKDSLRIARPKEVL</sequence>
<proteinExistence type="predicted"/>
<evidence type="ECO:0000313" key="2">
    <source>
        <dbReference type="Proteomes" id="UP000320055"/>
    </source>
</evidence>
<evidence type="ECO:0000313" key="1">
    <source>
        <dbReference type="EMBL" id="VEP17494.1"/>
    </source>
</evidence>
<protein>
    <submittedName>
        <fullName evidence="1">Uncharacterized protein</fullName>
    </submittedName>
</protein>
<dbReference type="AlphaFoldDB" id="A0A563W1B2"/>
<reference evidence="1 2" key="1">
    <citation type="submission" date="2019-01" db="EMBL/GenBank/DDBJ databases">
        <authorList>
            <person name="Brito A."/>
        </authorList>
    </citation>
    <scope>NUCLEOTIDE SEQUENCE [LARGE SCALE GENOMIC DNA]</scope>
    <source>
        <strain evidence="1">1</strain>
    </source>
</reference>
<accession>A0A563W1B2</accession>